<sequence length="285" mass="31899">MKLDSHLHVWADKGQAASFPFPGGEPPYPGNAELLLDSMKESDVHGALIVQPANHKFDHSYVSSVLARYPGKFVGCLLADPTENGGGVDELDRLITQEGYRAVRFNPYLWPEDQSMANEVGRAMFKRAGELGAPVGFMTFKGLLNHVKDIEELCEAYPRTTVMLDHFGFCKCSAPDSEEWAALLSLARFPQVYVKVSAFFRVSDEPYPYMDARPMIRRLIDGFGADRLLWGTDFPWITEQCGYAKAWRIVDDGDREESGNGLLSSEEKEKIFGGNLARLFPGGWY</sequence>
<dbReference type="InterPro" id="IPR032465">
    <property type="entry name" value="ACMSD"/>
</dbReference>
<evidence type="ECO:0000313" key="4">
    <source>
        <dbReference type="EMBL" id="JAC67759.1"/>
    </source>
</evidence>
<keyword evidence="1 2" id="KW-0456">Lyase</keyword>
<dbReference type="EMBL" id="GBEZ01018706">
    <property type="protein sequence ID" value="JAC67759.1"/>
    <property type="molecule type" value="Transcribed_RNA"/>
</dbReference>
<gene>
    <name evidence="4" type="ORF">TSPGSL018_10302</name>
</gene>
<evidence type="ECO:0000256" key="2">
    <source>
        <dbReference type="RuleBase" id="RU366045"/>
    </source>
</evidence>
<feature type="domain" description="Amidohydrolase-related" evidence="3">
    <location>
        <begin position="4"/>
        <end position="281"/>
    </location>
</feature>
<dbReference type="GO" id="GO:0016831">
    <property type="term" value="F:carboxy-lyase activity"/>
    <property type="evidence" value="ECO:0007669"/>
    <property type="project" value="UniProtKB-KW"/>
</dbReference>
<accession>A0A061RAH3</accession>
<organism evidence="4">
    <name type="scientific">Tetraselmis sp. GSL018</name>
    <dbReference type="NCBI Taxonomy" id="582737"/>
    <lineage>
        <taxon>Eukaryota</taxon>
        <taxon>Viridiplantae</taxon>
        <taxon>Chlorophyta</taxon>
        <taxon>core chlorophytes</taxon>
        <taxon>Chlorodendrophyceae</taxon>
        <taxon>Chlorodendrales</taxon>
        <taxon>Chlorodendraceae</taxon>
        <taxon>Tetraselmis</taxon>
    </lineage>
</organism>
<dbReference type="SUPFAM" id="SSF51556">
    <property type="entry name" value="Metallo-dependent hydrolases"/>
    <property type="match status" value="1"/>
</dbReference>
<reference evidence="4" key="1">
    <citation type="submission" date="2014-05" db="EMBL/GenBank/DDBJ databases">
        <title>The transcriptome of the halophilic microalga Tetraselmis sp. GSL018 isolated from the Great Salt Lake, Utah.</title>
        <authorList>
            <person name="Jinkerson R.E."/>
            <person name="D'Adamo S."/>
            <person name="Posewitz M.C."/>
        </authorList>
    </citation>
    <scope>NUCLEOTIDE SEQUENCE</scope>
    <source>
        <strain evidence="4">GSL018</strain>
    </source>
</reference>
<dbReference type="InterPro" id="IPR032466">
    <property type="entry name" value="Metal_Hydrolase"/>
</dbReference>
<dbReference type="PANTHER" id="PTHR21240:SF19">
    <property type="entry name" value="CATALYTIC_ HYDROLASE"/>
    <property type="match status" value="1"/>
</dbReference>
<keyword evidence="4" id="KW-0378">Hydrolase</keyword>
<dbReference type="AlphaFoldDB" id="A0A061RAH3"/>
<dbReference type="GO" id="GO:0016787">
    <property type="term" value="F:hydrolase activity"/>
    <property type="evidence" value="ECO:0007669"/>
    <property type="project" value="UniProtKB-KW"/>
</dbReference>
<protein>
    <submittedName>
        <fullName evidence="4">Catalytic hydrolase</fullName>
    </submittedName>
</protein>
<name>A0A061RAH3_9CHLO</name>
<comment type="similarity">
    <text evidence="2">Belongs to the metallo-dependent hydrolases superfamily.</text>
</comment>
<dbReference type="InterPro" id="IPR006680">
    <property type="entry name" value="Amidohydro-rel"/>
</dbReference>
<dbReference type="Pfam" id="PF04909">
    <property type="entry name" value="Amidohydro_2"/>
    <property type="match status" value="1"/>
</dbReference>
<keyword evidence="2" id="KW-0210">Decarboxylase</keyword>
<proteinExistence type="inferred from homology"/>
<evidence type="ECO:0000259" key="3">
    <source>
        <dbReference type="Pfam" id="PF04909"/>
    </source>
</evidence>
<dbReference type="Gene3D" id="3.20.20.140">
    <property type="entry name" value="Metal-dependent hydrolases"/>
    <property type="match status" value="1"/>
</dbReference>
<evidence type="ECO:0000256" key="1">
    <source>
        <dbReference type="ARBA" id="ARBA00023239"/>
    </source>
</evidence>
<dbReference type="PANTHER" id="PTHR21240">
    <property type="entry name" value="2-AMINO-3-CARBOXYLMUCONATE-6-SEMIALDEHYDE DECARBOXYLASE"/>
    <property type="match status" value="1"/>
</dbReference>